<evidence type="ECO:0000256" key="3">
    <source>
        <dbReference type="ARBA" id="ARBA00022737"/>
    </source>
</evidence>
<dbReference type="AlphaFoldDB" id="A0AA88DYS5"/>
<reference evidence="7" key="1">
    <citation type="submission" date="2023-07" db="EMBL/GenBank/DDBJ databases">
        <title>draft genome sequence of fig (Ficus carica).</title>
        <authorList>
            <person name="Takahashi T."/>
            <person name="Nishimura K."/>
        </authorList>
    </citation>
    <scope>NUCLEOTIDE SEQUENCE</scope>
</reference>
<organism evidence="7 8">
    <name type="scientific">Ficus carica</name>
    <name type="common">Common fig</name>
    <dbReference type="NCBI Taxonomy" id="3494"/>
    <lineage>
        <taxon>Eukaryota</taxon>
        <taxon>Viridiplantae</taxon>
        <taxon>Streptophyta</taxon>
        <taxon>Embryophyta</taxon>
        <taxon>Tracheophyta</taxon>
        <taxon>Spermatophyta</taxon>
        <taxon>Magnoliopsida</taxon>
        <taxon>eudicotyledons</taxon>
        <taxon>Gunneridae</taxon>
        <taxon>Pentapetalae</taxon>
        <taxon>rosids</taxon>
        <taxon>fabids</taxon>
        <taxon>Rosales</taxon>
        <taxon>Moraceae</taxon>
        <taxon>Ficeae</taxon>
        <taxon>Ficus</taxon>
    </lineage>
</organism>
<dbReference type="PANTHER" id="PTHR48059:SF4">
    <property type="entry name" value="POLYGALACTURONASE INHIBITOR 1-RELATED"/>
    <property type="match status" value="1"/>
</dbReference>
<evidence type="ECO:0000256" key="4">
    <source>
        <dbReference type="ARBA" id="ARBA00038043"/>
    </source>
</evidence>
<dbReference type="PANTHER" id="PTHR48059">
    <property type="entry name" value="POLYGALACTURONASE INHIBITOR 1"/>
    <property type="match status" value="1"/>
</dbReference>
<dbReference type="EMBL" id="BTGU01000175">
    <property type="protein sequence ID" value="GMN64298.1"/>
    <property type="molecule type" value="Genomic_DNA"/>
</dbReference>
<sequence length="333" mass="37698">METPKLLLCLVLIIFSIFLQPSLSELCHPQDKKVLLQIKKAFNNPYTLTSWDPQTDCCHWYCVQCDDKTHRITDLFVNYGDLAGPIPHQVGDLPFLETLDFHKNPNLTGPIPPAIAKLKKLRYLMITWTNVSGPIPDFIGEMDSLEFIFLSFNNLTGPIPSNIGKLPKLTGLRLDRNKLSGPIPDTFGEFKGDNFYLYLSHNQLSGKIPVSLGRKDFPFVDLSRNRLEGDATPLFGSEKKMLEHLDLSRNLLEFDLSKVELPERLSYLDLNHNKIFGSLPEGLTKLSLQQLNVSYNRLCGKIPVGGELQTRFDYSAYFHNRCLCGAPLPSCKL</sequence>
<dbReference type="Gene3D" id="3.80.10.10">
    <property type="entry name" value="Ribonuclease Inhibitor"/>
    <property type="match status" value="1"/>
</dbReference>
<dbReference type="InterPro" id="IPR013210">
    <property type="entry name" value="LRR_N_plant-typ"/>
</dbReference>
<dbReference type="Pfam" id="PF00560">
    <property type="entry name" value="LRR_1"/>
    <property type="match status" value="5"/>
</dbReference>
<feature type="domain" description="Leucine-rich repeat-containing N-terminal plant-type" evidence="6">
    <location>
        <begin position="28"/>
        <end position="66"/>
    </location>
</feature>
<dbReference type="SUPFAM" id="SSF52058">
    <property type="entry name" value="L domain-like"/>
    <property type="match status" value="1"/>
</dbReference>
<evidence type="ECO:0000313" key="7">
    <source>
        <dbReference type="EMBL" id="GMN64298.1"/>
    </source>
</evidence>
<dbReference type="InterPro" id="IPR051848">
    <property type="entry name" value="PGIP"/>
</dbReference>
<keyword evidence="5" id="KW-0732">Signal</keyword>
<feature type="chain" id="PRO_5041645180" description="Leucine-rich repeat-containing N-terminal plant-type domain-containing protein" evidence="5">
    <location>
        <begin position="25"/>
        <end position="333"/>
    </location>
</feature>
<gene>
    <name evidence="7" type="ORF">TIFTF001_033371</name>
</gene>
<dbReference type="InterPro" id="IPR001611">
    <property type="entry name" value="Leu-rich_rpt"/>
</dbReference>
<proteinExistence type="inferred from homology"/>
<feature type="signal peptide" evidence="5">
    <location>
        <begin position="1"/>
        <end position="24"/>
    </location>
</feature>
<evidence type="ECO:0000256" key="2">
    <source>
        <dbReference type="ARBA" id="ARBA00022614"/>
    </source>
</evidence>
<protein>
    <recommendedName>
        <fullName evidence="6">Leucine-rich repeat-containing N-terminal plant-type domain-containing protein</fullName>
    </recommendedName>
</protein>
<dbReference type="Pfam" id="PF08263">
    <property type="entry name" value="LRRNT_2"/>
    <property type="match status" value="1"/>
</dbReference>
<evidence type="ECO:0000256" key="5">
    <source>
        <dbReference type="SAM" id="SignalP"/>
    </source>
</evidence>
<evidence type="ECO:0000313" key="8">
    <source>
        <dbReference type="Proteomes" id="UP001187192"/>
    </source>
</evidence>
<accession>A0AA88DYS5</accession>
<evidence type="ECO:0000256" key="1">
    <source>
        <dbReference type="ARBA" id="ARBA00004196"/>
    </source>
</evidence>
<dbReference type="InterPro" id="IPR032675">
    <property type="entry name" value="LRR_dom_sf"/>
</dbReference>
<comment type="subcellular location">
    <subcellularLocation>
        <location evidence="1">Cell envelope</location>
    </subcellularLocation>
</comment>
<comment type="similarity">
    <text evidence="4">Belongs to the polygalacturonase-inhibiting protein family.</text>
</comment>
<name>A0AA88DYS5_FICCA</name>
<comment type="caution">
    <text evidence="7">The sequence shown here is derived from an EMBL/GenBank/DDBJ whole genome shotgun (WGS) entry which is preliminary data.</text>
</comment>
<dbReference type="FunFam" id="3.80.10.10:FF:000348">
    <property type="entry name" value="Polygalacturonase inhibitor 1"/>
    <property type="match status" value="1"/>
</dbReference>
<evidence type="ECO:0000259" key="6">
    <source>
        <dbReference type="Pfam" id="PF08263"/>
    </source>
</evidence>
<keyword evidence="3" id="KW-0677">Repeat</keyword>
<dbReference type="Proteomes" id="UP001187192">
    <property type="component" value="Unassembled WGS sequence"/>
</dbReference>
<keyword evidence="8" id="KW-1185">Reference proteome</keyword>
<keyword evidence="2" id="KW-0433">Leucine-rich repeat</keyword>